<protein>
    <submittedName>
        <fullName evidence="1">Uncharacterized protein</fullName>
    </submittedName>
</protein>
<accession>L9X6P3</accession>
<organism evidence="1 2">
    <name type="scientific">Natronococcus amylolyticus DSM 10524</name>
    <dbReference type="NCBI Taxonomy" id="1227497"/>
    <lineage>
        <taxon>Archaea</taxon>
        <taxon>Methanobacteriati</taxon>
        <taxon>Methanobacteriota</taxon>
        <taxon>Stenosarchaea group</taxon>
        <taxon>Halobacteria</taxon>
        <taxon>Halobacteriales</taxon>
        <taxon>Natrialbaceae</taxon>
        <taxon>Natronococcus</taxon>
    </lineage>
</organism>
<name>L9X6P3_9EURY</name>
<comment type="caution">
    <text evidence="1">The sequence shown here is derived from an EMBL/GenBank/DDBJ whole genome shotgun (WGS) entry which is preliminary data.</text>
</comment>
<sequence length="143" mass="16295">MTEALTALEYEFSTETLDPTETERKMLGSNTSGFLLTVEEPTSFEVEIIPATVDPLTGAVTRFVLPEEKQREATADLCVVTVSPIDQKNRPTVASFLTTVIERCERRPWKVSHHMSFRLAILLRVKIRLLWTYWLAVDSRPPD</sequence>
<dbReference type="OrthoDB" id="194112at2157"/>
<evidence type="ECO:0000313" key="1">
    <source>
        <dbReference type="EMBL" id="ELY56273.1"/>
    </source>
</evidence>
<gene>
    <name evidence="1" type="ORF">C491_15037</name>
</gene>
<dbReference type="eggNOG" id="ENOG502N5GB">
    <property type="taxonomic scope" value="Archaea"/>
</dbReference>
<keyword evidence="2" id="KW-1185">Reference proteome</keyword>
<reference evidence="1 2" key="1">
    <citation type="journal article" date="2014" name="PLoS Genet.">
        <title>Phylogenetically driven sequencing of extremely halophilic archaea reveals strategies for static and dynamic osmo-response.</title>
        <authorList>
            <person name="Becker E.A."/>
            <person name="Seitzer P.M."/>
            <person name="Tritt A."/>
            <person name="Larsen D."/>
            <person name="Krusor M."/>
            <person name="Yao A.I."/>
            <person name="Wu D."/>
            <person name="Madern D."/>
            <person name="Eisen J.A."/>
            <person name="Darling A.E."/>
            <person name="Facciotti M.T."/>
        </authorList>
    </citation>
    <scope>NUCLEOTIDE SEQUENCE [LARGE SCALE GENOMIC DNA]</scope>
    <source>
        <strain evidence="1 2">DSM 10524</strain>
    </source>
</reference>
<evidence type="ECO:0000313" key="2">
    <source>
        <dbReference type="Proteomes" id="UP000011688"/>
    </source>
</evidence>
<dbReference type="Proteomes" id="UP000011688">
    <property type="component" value="Unassembled WGS sequence"/>
</dbReference>
<dbReference type="AlphaFoldDB" id="L9X6P3"/>
<proteinExistence type="predicted"/>
<dbReference type="RefSeq" id="WP_005557629.1">
    <property type="nucleotide sequence ID" value="NZ_AOIB01000028.1"/>
</dbReference>
<dbReference type="EMBL" id="AOIB01000028">
    <property type="protein sequence ID" value="ELY56273.1"/>
    <property type="molecule type" value="Genomic_DNA"/>
</dbReference>